<keyword evidence="5" id="KW-1185">Reference proteome</keyword>
<dbReference type="PANTHER" id="PTHR37299">
    <property type="entry name" value="TRANSCRIPTIONAL REGULATOR-RELATED"/>
    <property type="match status" value="1"/>
</dbReference>
<feature type="domain" description="HTH LytTR-type" evidence="3">
    <location>
        <begin position="134"/>
        <end position="204"/>
    </location>
</feature>
<dbReference type="GO" id="GO:0003677">
    <property type="term" value="F:DNA binding"/>
    <property type="evidence" value="ECO:0007669"/>
    <property type="project" value="UniProtKB-KW"/>
</dbReference>
<keyword evidence="1" id="KW-0597">Phosphoprotein</keyword>
<sequence>MSYHVLIVDDEPPARKLLSDYVSKMANLVLAGVCKNGEEALGFLKENQVDILLLDIRMPLMTGMDLLNELEEKPLTIFVTAYEEYAVKGYELDVIDYLMKPVSFERFTKAIEKATEYLSAQVTTEETSEKPDYFFIKTDTRIVKFLFSEIQAIEAQREYVKFITPSRKVMSLVSLTGIANALPGEFVRIHRSFIINMRHIDEVQANEVLIGKELYPISRNYREDFFRKLDGMKLL</sequence>
<proteinExistence type="predicted"/>
<dbReference type="STRING" id="237018.SAMN04489723_103228"/>
<dbReference type="OrthoDB" id="1646880at2"/>
<dbReference type="Pfam" id="PF00072">
    <property type="entry name" value="Response_reg"/>
    <property type="match status" value="1"/>
</dbReference>
<dbReference type="Proteomes" id="UP000198790">
    <property type="component" value="Unassembled WGS sequence"/>
</dbReference>
<dbReference type="Pfam" id="PF04397">
    <property type="entry name" value="LytTR"/>
    <property type="match status" value="1"/>
</dbReference>
<dbReference type="EMBL" id="FOKK01000003">
    <property type="protein sequence ID" value="SFB01175.1"/>
    <property type="molecule type" value="Genomic_DNA"/>
</dbReference>
<dbReference type="PROSITE" id="PS50110">
    <property type="entry name" value="RESPONSE_REGULATORY"/>
    <property type="match status" value="1"/>
</dbReference>
<evidence type="ECO:0000313" key="5">
    <source>
        <dbReference type="Proteomes" id="UP000198790"/>
    </source>
</evidence>
<accession>A0A1I0XJH1</accession>
<dbReference type="SMART" id="SM00850">
    <property type="entry name" value="LytTR"/>
    <property type="match status" value="1"/>
</dbReference>
<dbReference type="Gene3D" id="3.40.50.2300">
    <property type="match status" value="1"/>
</dbReference>
<evidence type="ECO:0000259" key="2">
    <source>
        <dbReference type="PROSITE" id="PS50110"/>
    </source>
</evidence>
<evidence type="ECO:0000256" key="1">
    <source>
        <dbReference type="PROSITE-ProRule" id="PRU00169"/>
    </source>
</evidence>
<gene>
    <name evidence="4" type="ORF">SAMN04489723_103228</name>
</gene>
<reference evidence="4 5" key="1">
    <citation type="submission" date="2016-10" db="EMBL/GenBank/DDBJ databases">
        <authorList>
            <person name="de Groot N.N."/>
        </authorList>
    </citation>
    <scope>NUCLEOTIDE SEQUENCE [LARGE SCALE GENOMIC DNA]</scope>
    <source>
        <strain evidence="4 5">DSM 23399</strain>
    </source>
</reference>
<feature type="domain" description="Response regulatory" evidence="2">
    <location>
        <begin position="4"/>
        <end position="115"/>
    </location>
</feature>
<name>A0A1I0XJH1_9BACT</name>
<dbReference type="InterPro" id="IPR001789">
    <property type="entry name" value="Sig_transdc_resp-reg_receiver"/>
</dbReference>
<evidence type="ECO:0000259" key="3">
    <source>
        <dbReference type="PROSITE" id="PS50930"/>
    </source>
</evidence>
<dbReference type="Gene3D" id="2.40.50.1020">
    <property type="entry name" value="LytTr DNA-binding domain"/>
    <property type="match status" value="1"/>
</dbReference>
<dbReference type="InterPro" id="IPR011006">
    <property type="entry name" value="CheY-like_superfamily"/>
</dbReference>
<dbReference type="SMART" id="SM00448">
    <property type="entry name" value="REC"/>
    <property type="match status" value="1"/>
</dbReference>
<dbReference type="RefSeq" id="WP_092895152.1">
    <property type="nucleotide sequence ID" value="NZ_FOKK01000003.1"/>
</dbReference>
<dbReference type="GO" id="GO:0000156">
    <property type="term" value="F:phosphorelay response regulator activity"/>
    <property type="evidence" value="ECO:0007669"/>
    <property type="project" value="InterPro"/>
</dbReference>
<dbReference type="SUPFAM" id="SSF52172">
    <property type="entry name" value="CheY-like"/>
    <property type="match status" value="1"/>
</dbReference>
<evidence type="ECO:0000313" key="4">
    <source>
        <dbReference type="EMBL" id="SFB01175.1"/>
    </source>
</evidence>
<dbReference type="AlphaFoldDB" id="A0A1I0XJH1"/>
<feature type="modified residue" description="4-aspartylphosphate" evidence="1">
    <location>
        <position position="55"/>
    </location>
</feature>
<dbReference type="InterPro" id="IPR007492">
    <property type="entry name" value="LytTR_DNA-bd_dom"/>
</dbReference>
<dbReference type="PANTHER" id="PTHR37299:SF1">
    <property type="entry name" value="STAGE 0 SPORULATION PROTEIN A HOMOLOG"/>
    <property type="match status" value="1"/>
</dbReference>
<dbReference type="InterPro" id="IPR046947">
    <property type="entry name" value="LytR-like"/>
</dbReference>
<organism evidence="4 5">
    <name type="scientific">Algoriphagus aquimarinus</name>
    <dbReference type="NCBI Taxonomy" id="237018"/>
    <lineage>
        <taxon>Bacteria</taxon>
        <taxon>Pseudomonadati</taxon>
        <taxon>Bacteroidota</taxon>
        <taxon>Cytophagia</taxon>
        <taxon>Cytophagales</taxon>
        <taxon>Cyclobacteriaceae</taxon>
        <taxon>Algoriphagus</taxon>
    </lineage>
</organism>
<dbReference type="PROSITE" id="PS50930">
    <property type="entry name" value="HTH_LYTTR"/>
    <property type="match status" value="1"/>
</dbReference>
<protein>
    <submittedName>
        <fullName evidence="4">DNA-binding response regulator, LytR/AlgR family</fullName>
    </submittedName>
</protein>
<keyword evidence="4" id="KW-0238">DNA-binding</keyword>